<accession>A0A2I1MQK6</accession>
<dbReference type="OrthoDB" id="9812537at2"/>
<feature type="domain" description="Endonuclease/exonuclease/phosphatase" evidence="1">
    <location>
        <begin position="21"/>
        <end position="266"/>
    </location>
</feature>
<dbReference type="GO" id="GO:0016020">
    <property type="term" value="C:membrane"/>
    <property type="evidence" value="ECO:0007669"/>
    <property type="project" value="GOC"/>
</dbReference>
<dbReference type="AlphaFoldDB" id="A0A2I1MQK6"/>
<dbReference type="InterPro" id="IPR051916">
    <property type="entry name" value="GPI-anchor_lipid_remodeler"/>
</dbReference>
<evidence type="ECO:0000313" key="2">
    <source>
        <dbReference type="EMBL" id="PKZ22434.1"/>
    </source>
</evidence>
<protein>
    <recommendedName>
        <fullName evidence="1">Endonuclease/exonuclease/phosphatase domain-containing protein</fullName>
    </recommendedName>
</protein>
<dbReference type="InterPro" id="IPR036691">
    <property type="entry name" value="Endo/exonu/phosph_ase_sf"/>
</dbReference>
<name>A0A2I1MQK6_9LACT</name>
<reference evidence="2 3" key="1">
    <citation type="submission" date="2017-12" db="EMBL/GenBank/DDBJ databases">
        <title>Phylogenetic diversity of female urinary microbiome.</title>
        <authorList>
            <person name="Thomas-White K."/>
            <person name="Wolfe A.J."/>
        </authorList>
    </citation>
    <scope>NUCLEOTIDE SEQUENCE [LARGE SCALE GENOMIC DNA]</scope>
    <source>
        <strain evidence="2 3">UMB0139</strain>
    </source>
</reference>
<evidence type="ECO:0000259" key="1">
    <source>
        <dbReference type="Pfam" id="PF03372"/>
    </source>
</evidence>
<dbReference type="Pfam" id="PF03372">
    <property type="entry name" value="Exo_endo_phos"/>
    <property type="match status" value="1"/>
</dbReference>
<dbReference type="Proteomes" id="UP000234239">
    <property type="component" value="Unassembled WGS sequence"/>
</dbReference>
<organism evidence="2 3">
    <name type="scientific">Aerococcus sanguinicola</name>
    <dbReference type="NCBI Taxonomy" id="119206"/>
    <lineage>
        <taxon>Bacteria</taxon>
        <taxon>Bacillati</taxon>
        <taxon>Bacillota</taxon>
        <taxon>Bacilli</taxon>
        <taxon>Lactobacillales</taxon>
        <taxon>Aerococcaceae</taxon>
        <taxon>Aerococcus</taxon>
    </lineage>
</organism>
<dbReference type="GO" id="GO:0006506">
    <property type="term" value="P:GPI anchor biosynthetic process"/>
    <property type="evidence" value="ECO:0007669"/>
    <property type="project" value="TreeGrafter"/>
</dbReference>
<dbReference type="SUPFAM" id="SSF56219">
    <property type="entry name" value="DNase I-like"/>
    <property type="match status" value="1"/>
</dbReference>
<dbReference type="Gene3D" id="3.60.10.10">
    <property type="entry name" value="Endonuclease/exonuclease/phosphatase"/>
    <property type="match status" value="1"/>
</dbReference>
<comment type="caution">
    <text evidence="2">The sequence shown here is derived from an EMBL/GenBank/DDBJ whole genome shotgun (WGS) entry which is preliminary data.</text>
</comment>
<dbReference type="PANTHER" id="PTHR14859:SF15">
    <property type="entry name" value="ENDONUCLEASE_EXONUCLEASE_PHOSPHATASE DOMAIN-CONTAINING PROTEIN"/>
    <property type="match status" value="1"/>
</dbReference>
<dbReference type="EMBL" id="PKGY01000002">
    <property type="protein sequence ID" value="PKZ22434.1"/>
    <property type="molecule type" value="Genomic_DNA"/>
</dbReference>
<dbReference type="GO" id="GO:0003824">
    <property type="term" value="F:catalytic activity"/>
    <property type="evidence" value="ECO:0007669"/>
    <property type="project" value="InterPro"/>
</dbReference>
<sequence>MILKLLSLNCHSWIEDQQEVKIKQIIDHIVQEDYDFIALQEVNQWRESPLLDQVGETFFPCQDQCPIREDNFAYVLVRGLEDQGLTYFWAWAFNHIGFDRYEEGVALLSKRPFSPQRCLLSSEDEPGDYRTRAMILADFPDIDLQVASLHLSWWSDQVEEGFQYEWDRIRKAFEDFQSPSLLMGDFNAPSHIEGESYSLIQAAGLGDAYHLAAVCEGDYSMGPGIAGWSDTDQSQRIDLILMTDDFEVARYQSQFDGVRGPIVSDHYGISAVINLQ</sequence>
<dbReference type="PANTHER" id="PTHR14859">
    <property type="entry name" value="CALCOFLUOR WHITE HYPERSENSITIVE PROTEIN PRECURSOR"/>
    <property type="match status" value="1"/>
</dbReference>
<gene>
    <name evidence="2" type="ORF">CYJ28_04785</name>
</gene>
<proteinExistence type="predicted"/>
<dbReference type="InterPro" id="IPR005135">
    <property type="entry name" value="Endo/exonuclease/phosphatase"/>
</dbReference>
<dbReference type="CDD" id="cd09079">
    <property type="entry name" value="RgfB-like"/>
    <property type="match status" value="1"/>
</dbReference>
<evidence type="ECO:0000313" key="3">
    <source>
        <dbReference type="Proteomes" id="UP000234239"/>
    </source>
</evidence>